<comment type="caution">
    <text evidence="2">The sequence shown here is derived from an EMBL/GenBank/DDBJ whole genome shotgun (WGS) entry which is preliminary data.</text>
</comment>
<dbReference type="Proteomes" id="UP001176517">
    <property type="component" value="Unassembled WGS sequence"/>
</dbReference>
<evidence type="ECO:0008006" key="4">
    <source>
        <dbReference type="Google" id="ProtNLM"/>
    </source>
</evidence>
<dbReference type="AlphaFoldDB" id="A0AAN6GRE8"/>
<feature type="chain" id="PRO_5042935661" description="Transglycosylase SLT domain-containing protein" evidence="1">
    <location>
        <begin position="22"/>
        <end position="312"/>
    </location>
</feature>
<name>A0AAN6GRE8_9BASI</name>
<accession>A0AAN6GRE8</accession>
<dbReference type="InterPro" id="IPR023346">
    <property type="entry name" value="Lysozyme-like_dom_sf"/>
</dbReference>
<dbReference type="SUPFAM" id="SSF53955">
    <property type="entry name" value="Lysozyme-like"/>
    <property type="match status" value="1"/>
</dbReference>
<keyword evidence="3" id="KW-1185">Reference proteome</keyword>
<dbReference type="PROSITE" id="PS51257">
    <property type="entry name" value="PROKAR_LIPOPROTEIN"/>
    <property type="match status" value="1"/>
</dbReference>
<organism evidence="2 3">
    <name type="scientific">Tilletia horrida</name>
    <dbReference type="NCBI Taxonomy" id="155126"/>
    <lineage>
        <taxon>Eukaryota</taxon>
        <taxon>Fungi</taxon>
        <taxon>Dikarya</taxon>
        <taxon>Basidiomycota</taxon>
        <taxon>Ustilaginomycotina</taxon>
        <taxon>Exobasidiomycetes</taxon>
        <taxon>Tilletiales</taxon>
        <taxon>Tilletiaceae</taxon>
        <taxon>Tilletia</taxon>
    </lineage>
</organism>
<reference evidence="2" key="1">
    <citation type="journal article" date="2023" name="PhytoFront">
        <title>Draft Genome Resources of Seven Strains of Tilletia horrida, Causal Agent of Kernel Smut of Rice.</title>
        <authorList>
            <person name="Khanal S."/>
            <person name="Antony Babu S."/>
            <person name="Zhou X.G."/>
        </authorList>
    </citation>
    <scope>NUCLEOTIDE SEQUENCE</scope>
    <source>
        <strain evidence="2">TX6</strain>
    </source>
</reference>
<proteinExistence type="predicted"/>
<feature type="signal peptide" evidence="1">
    <location>
        <begin position="1"/>
        <end position="21"/>
    </location>
</feature>
<keyword evidence="1" id="KW-0732">Signal</keyword>
<dbReference type="Gene3D" id="1.10.530.10">
    <property type="match status" value="1"/>
</dbReference>
<evidence type="ECO:0000256" key="1">
    <source>
        <dbReference type="SAM" id="SignalP"/>
    </source>
</evidence>
<gene>
    <name evidence="2" type="ORF">OC846_002331</name>
</gene>
<evidence type="ECO:0000313" key="3">
    <source>
        <dbReference type="Proteomes" id="UP001176517"/>
    </source>
</evidence>
<protein>
    <recommendedName>
        <fullName evidence="4">Transglycosylase SLT domain-containing protein</fullName>
    </recommendedName>
</protein>
<dbReference type="EMBL" id="JAPDMZ010000044">
    <property type="protein sequence ID" value="KAK0553934.1"/>
    <property type="molecule type" value="Genomic_DNA"/>
</dbReference>
<evidence type="ECO:0000313" key="2">
    <source>
        <dbReference type="EMBL" id="KAK0553934.1"/>
    </source>
</evidence>
<sequence length="312" mass="33194">MRSSISLALGFTAFLISSCQAAPLPRHSHLHAAPAPTGTHGTIWTPASRGGSLRKLNLDTPGKITLYSNDPNYDASDAQADLKKMMGWAGDSDQLTEAEKKETVAAILDVAHRYFPELSTPEIVRTIMADIKAESDFEPGNISPGRLGSGASVGMLQISPYGSGELKLFQRHARISDSNAGPLTDYETGRTLDAGSLSNDDLLRPWVNIHVATWIQANLGKSGSLDPSDWSAYNAGNHRQGGGMPRNMRTAYGSWVAGPHPDGAGSYRTKGDDISPPYIRSITEAIAAVAGSSVGSDYLDSLSLQAGLVDYH</sequence>